<dbReference type="PANTHER" id="PTHR42879">
    <property type="entry name" value="3-OXOACYL-(ACYL-CARRIER-PROTEIN) REDUCTASE"/>
    <property type="match status" value="1"/>
</dbReference>
<keyword evidence="3" id="KW-1185">Reference proteome</keyword>
<dbReference type="InterPro" id="IPR050259">
    <property type="entry name" value="SDR"/>
</dbReference>
<dbReference type="Proteomes" id="UP000019102">
    <property type="component" value="Unassembled WGS sequence"/>
</dbReference>
<reference evidence="2 3" key="1">
    <citation type="journal article" date="2014" name="Genome Announc.">
        <title>Draft Genome Sequence of the Boron-Tolerant and Moderately Halotolerant Bacterium Gracilibacillus boraciitolerans JCM 21714T.</title>
        <authorList>
            <person name="Ahmed I."/>
            <person name="Oshima K."/>
            <person name="Suda W."/>
            <person name="Kitamura K."/>
            <person name="Iida T."/>
            <person name="Ohmori Y."/>
            <person name="Fujiwara T."/>
            <person name="Hattori M."/>
            <person name="Ohkuma M."/>
        </authorList>
    </citation>
    <scope>NUCLEOTIDE SEQUENCE [LARGE SCALE GENOMIC DNA]</scope>
    <source>
        <strain evidence="2 3">JCM 21714</strain>
    </source>
</reference>
<accession>W4VFL0</accession>
<dbReference type="EMBL" id="BAVS01000001">
    <property type="protein sequence ID" value="GAE91549.1"/>
    <property type="molecule type" value="Genomic_DNA"/>
</dbReference>
<dbReference type="eggNOG" id="COG1028">
    <property type="taxonomic scope" value="Bacteria"/>
</dbReference>
<dbReference type="Pfam" id="PF00106">
    <property type="entry name" value="adh_short"/>
    <property type="match status" value="1"/>
</dbReference>
<dbReference type="PRINTS" id="PR00081">
    <property type="entry name" value="GDHRDH"/>
</dbReference>
<dbReference type="CDD" id="cd05233">
    <property type="entry name" value="SDR_c"/>
    <property type="match status" value="1"/>
</dbReference>
<dbReference type="STRING" id="1298598.JCM21714_500"/>
<comment type="similarity">
    <text evidence="1">Belongs to the short-chain dehydrogenases/reductases (SDR) family.</text>
</comment>
<gene>
    <name evidence="2" type="ORF">JCM21714_500</name>
</gene>
<dbReference type="SUPFAM" id="SSF51735">
    <property type="entry name" value="NAD(P)-binding Rossmann-fold domains"/>
    <property type="match status" value="1"/>
</dbReference>
<comment type="caution">
    <text evidence="2">The sequence shown here is derived from an EMBL/GenBank/DDBJ whole genome shotgun (WGS) entry which is preliminary data.</text>
</comment>
<dbReference type="InterPro" id="IPR002347">
    <property type="entry name" value="SDR_fam"/>
</dbReference>
<dbReference type="PANTHER" id="PTHR42879:SF2">
    <property type="entry name" value="3-OXOACYL-[ACYL-CARRIER-PROTEIN] REDUCTASE FABG"/>
    <property type="match status" value="1"/>
</dbReference>
<evidence type="ECO:0000256" key="1">
    <source>
        <dbReference type="ARBA" id="ARBA00006484"/>
    </source>
</evidence>
<dbReference type="AlphaFoldDB" id="W4VFL0"/>
<dbReference type="Gene3D" id="3.40.50.720">
    <property type="entry name" value="NAD(P)-binding Rossmann-like Domain"/>
    <property type="match status" value="1"/>
</dbReference>
<evidence type="ECO:0000313" key="2">
    <source>
        <dbReference type="EMBL" id="GAE91549.1"/>
    </source>
</evidence>
<proteinExistence type="inferred from homology"/>
<protein>
    <submittedName>
        <fullName evidence="2">3-oxoacyl-[acyl-carrier protein] reductase</fullName>
    </submittedName>
</protein>
<sequence>MTHRTLITGASGDIGKEIAMQFANQGHLLVLHYHHNRSAIDEIISKVPKEQILDIIQADLSVKEGLDQFLKLLPRQLDHFIFTSGFTYFGLFQDMTDQQMDNMLHLHLKAPPWKIVQHLIPDMLHQRIGKIVMITSIWG</sequence>
<organism evidence="2 3">
    <name type="scientific">Gracilibacillus boraciitolerans JCM 21714</name>
    <dbReference type="NCBI Taxonomy" id="1298598"/>
    <lineage>
        <taxon>Bacteria</taxon>
        <taxon>Bacillati</taxon>
        <taxon>Bacillota</taxon>
        <taxon>Bacilli</taxon>
        <taxon>Bacillales</taxon>
        <taxon>Bacillaceae</taxon>
        <taxon>Gracilibacillus</taxon>
    </lineage>
</organism>
<name>W4VFL0_9BACI</name>
<evidence type="ECO:0000313" key="3">
    <source>
        <dbReference type="Proteomes" id="UP000019102"/>
    </source>
</evidence>
<dbReference type="InterPro" id="IPR036291">
    <property type="entry name" value="NAD(P)-bd_dom_sf"/>
</dbReference>